<dbReference type="Proteomes" id="UP000321291">
    <property type="component" value="Chromosome"/>
</dbReference>
<evidence type="ECO:0000313" key="2">
    <source>
        <dbReference type="Proteomes" id="UP000321291"/>
    </source>
</evidence>
<sequence>MLVLILPVLLHAQQTSNLRQKKIPTGHLVGSSAIVLDSLSIIPGSLIINAPPTSYHLDAAAATFNWIAGAVFAEDSMLIQYRVFPFLLEKQTARYQLDTTQATVIRPQVIASNNPGENALFKFGKIDYNGSFGRSMSIGNNQNAVFNSEFNLQMNGYIGDSIHLSAALTDDNIPIQPDGTTQQLNEFDKILLQFSKKNWEINLGDIDLRTSGSYYVNFYKRLQGASYRQDLQLGQNIKTSTTISGAIAKGKFARNVLAVTEGNQGPYRLQGNNNELYFVVLAGTEKVYLDGALLTRGEDQDYTIDYNQAEITFTPKHMITQDSRIQVSFEYADRNYLNTMLYAQNKTDFSDKFTVTVSAYNNQDAKAQPINQTLDQDKRAFLATIGDSIQNAFYPFAQRDTFSTDKIMYKKIDTTYGNQHDSIFVYSTNPDSARYQLYFAEVGPSKGNYVPLMNAANGKVFIWVAPVGGVPQGNYEPAEFLATPKKQQLLSVKVDYHPDSSLLLSTELATSNTDDNTFSDLGNKDNTGYAGKFTVEKNIQFDKSKNKSAPYRLKTTGSFEFQSAGFRTVEILRPVEFARSWGLDLIPETTSDQLGTLHFLLSQQKMGDLAYGFQTYLRGDGYKGYKHDLNYQHHSQSGWNFNEQLSYTQIHMASAGGYYWKPTLEVSKSLKALHNLTLGGRYEAEHNQIQDNLTDSMQLTSYAYQTLTAYLNSDPSQMNNWSLSYTERKNKLPVGSRLLGSDHSRNLSFDLSLLKNRYQQVKVKATYRELVVDDPALTTGDAPDKSFLGRIGYNVRSKSGFLVGNALYETGAGQEQKRDFSFYEVSPGQGQYTWNDYNKDGIKQLTEFELAAFSDEATFIKIYTPTNEYIQADYTQFNYSVQLNPRRIFSDSVTGLSKALRKVQLRSSLQSAKKEYAKGGPVFNPFATGVADSALLNFNYIFTNTLSYGQMDSKWGLDLTRLINYNKSLLTYGSEATKVTTWDLKGRWQVAPAYNLSLEQQFGTHNLSTPAFATRNFQLTSMSCNPTLTYTNRTKWRLMGGYEYEKIKNKAIYGAESATNSTLQMEGKYNAVQQTSITARFQYTNIDFTGDPSSTVGYNMLEGLLPGKNYRFVIELNKRLMNSLELSFQYEGRKSGDAKLIQIGRASIRAIL</sequence>
<evidence type="ECO:0000313" key="1">
    <source>
        <dbReference type="EMBL" id="QEC70767.1"/>
    </source>
</evidence>
<accession>A0A5B8VGN7</accession>
<proteinExistence type="predicted"/>
<dbReference type="RefSeq" id="WP_146780027.1">
    <property type="nucleotide sequence ID" value="NZ_CP042434.1"/>
</dbReference>
<dbReference type="OrthoDB" id="9815802at2"/>
<dbReference type="KEGG" id="agi:FSB73_02755"/>
<keyword evidence="2" id="KW-1185">Reference proteome</keyword>
<name>A0A5B8VGN7_9BACT</name>
<reference evidence="1 2" key="1">
    <citation type="journal article" date="2017" name="Int. J. Syst. Evol. Microbiol.">
        <title>Arachidicoccus ginsenosidivorans sp. nov., with ginsenoside-converting activity isolated from ginseng cultivating soil.</title>
        <authorList>
            <person name="Siddiqi M.Z."/>
            <person name="Aslam Z."/>
            <person name="Im W.T."/>
        </authorList>
    </citation>
    <scope>NUCLEOTIDE SEQUENCE [LARGE SCALE GENOMIC DNA]</scope>
    <source>
        <strain evidence="1 2">Gsoil 809</strain>
    </source>
</reference>
<gene>
    <name evidence="1" type="ORF">FSB73_02755</name>
</gene>
<dbReference type="EMBL" id="CP042434">
    <property type="protein sequence ID" value="QEC70767.1"/>
    <property type="molecule type" value="Genomic_DNA"/>
</dbReference>
<protein>
    <submittedName>
        <fullName evidence="1">Uncharacterized protein</fullName>
    </submittedName>
</protein>
<dbReference type="AlphaFoldDB" id="A0A5B8VGN7"/>
<organism evidence="1 2">
    <name type="scientific">Arachidicoccus ginsenosidivorans</name>
    <dbReference type="NCBI Taxonomy" id="496057"/>
    <lineage>
        <taxon>Bacteria</taxon>
        <taxon>Pseudomonadati</taxon>
        <taxon>Bacteroidota</taxon>
        <taxon>Chitinophagia</taxon>
        <taxon>Chitinophagales</taxon>
        <taxon>Chitinophagaceae</taxon>
        <taxon>Arachidicoccus</taxon>
    </lineage>
</organism>